<keyword evidence="2" id="KW-1185">Reference proteome</keyword>
<dbReference type="EMBL" id="UYRX01000330">
    <property type="protein sequence ID" value="VDK80295.1"/>
    <property type="molecule type" value="Genomic_DNA"/>
</dbReference>
<name>A0A3P6TH81_LITSI</name>
<reference evidence="1 2" key="1">
    <citation type="submission" date="2018-08" db="EMBL/GenBank/DDBJ databases">
        <authorList>
            <person name="Laetsch R D."/>
            <person name="Stevens L."/>
            <person name="Kumar S."/>
            <person name="Blaxter L. M."/>
        </authorList>
    </citation>
    <scope>NUCLEOTIDE SEQUENCE [LARGE SCALE GENOMIC DNA]</scope>
</reference>
<evidence type="ECO:0000313" key="1">
    <source>
        <dbReference type="EMBL" id="VDK80295.1"/>
    </source>
</evidence>
<organism evidence="1 2">
    <name type="scientific">Litomosoides sigmodontis</name>
    <name type="common">Filarial nematode worm</name>
    <dbReference type="NCBI Taxonomy" id="42156"/>
    <lineage>
        <taxon>Eukaryota</taxon>
        <taxon>Metazoa</taxon>
        <taxon>Ecdysozoa</taxon>
        <taxon>Nematoda</taxon>
        <taxon>Chromadorea</taxon>
        <taxon>Rhabditida</taxon>
        <taxon>Spirurina</taxon>
        <taxon>Spiruromorpha</taxon>
        <taxon>Filarioidea</taxon>
        <taxon>Onchocercidae</taxon>
        <taxon>Litomosoides</taxon>
    </lineage>
</organism>
<gene>
    <name evidence="1" type="ORF">NLS_LOCUS4847</name>
</gene>
<dbReference type="AlphaFoldDB" id="A0A3P6TH81"/>
<accession>A0A3P6TH81</accession>
<protein>
    <submittedName>
        <fullName evidence="1">Uncharacterized protein</fullName>
    </submittedName>
</protein>
<dbReference type="Proteomes" id="UP000277928">
    <property type="component" value="Unassembled WGS sequence"/>
</dbReference>
<proteinExistence type="predicted"/>
<sequence>MFNEDLMSFRDMILSVAADTWTWSRKEAFELKQNSSIFALNEACNNFDETDVRDGGRRVGGSDSVSNLQLHHLCCAGN</sequence>
<evidence type="ECO:0000313" key="2">
    <source>
        <dbReference type="Proteomes" id="UP000277928"/>
    </source>
</evidence>